<dbReference type="STRING" id="1142394.PSMK_07490"/>
<dbReference type="HOGENOM" id="CLU_094965_0_0_0"/>
<evidence type="ECO:0000313" key="3">
    <source>
        <dbReference type="Proteomes" id="UP000007881"/>
    </source>
</evidence>
<dbReference type="PANTHER" id="PTHR40394:SF2">
    <property type="entry name" value="QUINOL:CYTOCHROME C OXIDOREDUCTASE MEMBRANE PROTEIN"/>
    <property type="match status" value="1"/>
</dbReference>
<dbReference type="KEGG" id="phm:PSMK_07490"/>
<accession>I0ICC0</accession>
<keyword evidence="1" id="KW-0812">Transmembrane</keyword>
<dbReference type="RefSeq" id="WP_014436128.1">
    <property type="nucleotide sequence ID" value="NC_017080.1"/>
</dbReference>
<dbReference type="EMBL" id="AP012338">
    <property type="protein sequence ID" value="BAM02908.1"/>
    <property type="molecule type" value="Genomic_DNA"/>
</dbReference>
<name>I0ICC0_PHYMF</name>
<feature type="transmembrane region" description="Helical" evidence="1">
    <location>
        <begin position="132"/>
        <end position="158"/>
    </location>
</feature>
<dbReference type="PANTHER" id="PTHR40394">
    <property type="entry name" value="LIPOPROTEIN-RELATED"/>
    <property type="match status" value="1"/>
</dbReference>
<gene>
    <name evidence="2" type="ordered locus">PSMK_07490</name>
</gene>
<evidence type="ECO:0000256" key="1">
    <source>
        <dbReference type="SAM" id="Phobius"/>
    </source>
</evidence>
<proteinExistence type="predicted"/>
<keyword evidence="1" id="KW-0472">Membrane</keyword>
<dbReference type="OrthoDB" id="9773456at2"/>
<organism evidence="2 3">
    <name type="scientific">Phycisphaera mikurensis (strain NBRC 102666 / KCTC 22515 / FYK2301M01)</name>
    <dbReference type="NCBI Taxonomy" id="1142394"/>
    <lineage>
        <taxon>Bacteria</taxon>
        <taxon>Pseudomonadati</taxon>
        <taxon>Planctomycetota</taxon>
        <taxon>Phycisphaerae</taxon>
        <taxon>Phycisphaerales</taxon>
        <taxon>Phycisphaeraceae</taxon>
        <taxon>Phycisphaera</taxon>
    </lineage>
</organism>
<evidence type="ECO:0008006" key="4">
    <source>
        <dbReference type="Google" id="ProtNLM"/>
    </source>
</evidence>
<sequence length="215" mass="23487">MTTAASQPTSETLIDLPRGHRVAASIDAGMPYALLAEFDTVDSVLMAAKRCTEAGYTRTDVHTPFPIHGMDAALDVKPTILPWIVLAMGLGGMATGLSLTLYTMAGPQGVPLIPVSLEGYQYLISGKPYAALAAYIPVIFELTIMFAAYTAVFAMFLLNRLPMLFNPLFKSPLMKRATDDRFILAIQADDPRFDEHRTLKFLQDQGALSTDLVRD</sequence>
<feature type="transmembrane region" description="Helical" evidence="1">
    <location>
        <begin position="80"/>
        <end position="102"/>
    </location>
</feature>
<keyword evidence="3" id="KW-1185">Reference proteome</keyword>
<dbReference type="eggNOG" id="COG2010">
    <property type="taxonomic scope" value="Bacteria"/>
</dbReference>
<keyword evidence="1" id="KW-1133">Transmembrane helix</keyword>
<dbReference type="Pfam" id="PF11821">
    <property type="entry name" value="ActD"/>
    <property type="match status" value="1"/>
</dbReference>
<evidence type="ECO:0000313" key="2">
    <source>
        <dbReference type="EMBL" id="BAM02908.1"/>
    </source>
</evidence>
<dbReference type="Proteomes" id="UP000007881">
    <property type="component" value="Chromosome"/>
</dbReference>
<protein>
    <recommendedName>
        <fullName evidence="4">DUF3341 domain-containing protein</fullName>
    </recommendedName>
</protein>
<dbReference type="AlphaFoldDB" id="I0ICC0"/>
<dbReference type="InterPro" id="IPR021776">
    <property type="entry name" value="ActD"/>
</dbReference>
<reference evidence="2 3" key="1">
    <citation type="submission" date="2012-02" db="EMBL/GenBank/DDBJ databases">
        <title>Complete genome sequence of Phycisphaera mikurensis NBRC 102666.</title>
        <authorList>
            <person name="Ankai A."/>
            <person name="Hosoyama A."/>
            <person name="Terui Y."/>
            <person name="Sekine M."/>
            <person name="Fukai R."/>
            <person name="Kato Y."/>
            <person name="Nakamura S."/>
            <person name="Yamada-Narita S."/>
            <person name="Kawakoshi A."/>
            <person name="Fukunaga Y."/>
            <person name="Yamazaki S."/>
            <person name="Fujita N."/>
        </authorList>
    </citation>
    <scope>NUCLEOTIDE SEQUENCE [LARGE SCALE GENOMIC DNA]</scope>
    <source>
        <strain evidence="3">NBRC 102666 / KCTC 22515 / FYK2301M01</strain>
    </source>
</reference>